<proteinExistence type="predicted"/>
<dbReference type="InterPro" id="IPR038996">
    <property type="entry name" value="Gp14"/>
</dbReference>
<name>A0A385IGI9_9CAUD</name>
<dbReference type="GeneID" id="55003105"/>
<organism evidence="1 2">
    <name type="scientific">Dickeya phage Mysterion</name>
    <dbReference type="NCBI Taxonomy" id="2320193"/>
    <lineage>
        <taxon>Viruses</taxon>
        <taxon>Duplodnaviria</taxon>
        <taxon>Heunggongvirae</taxon>
        <taxon>Uroviricota</taxon>
        <taxon>Caudoviricetes</taxon>
        <taxon>Autographivirales</taxon>
        <taxon>Autotranscriptaviridae</taxon>
        <taxon>Studiervirinae</taxon>
        <taxon>Aarhusvirus</taxon>
        <taxon>Aarhusvirus mysterion</taxon>
    </lineage>
</organism>
<keyword evidence="2" id="KW-1185">Reference proteome</keyword>
<accession>A0A385IGI9</accession>
<dbReference type="EMBL" id="MH807817">
    <property type="protein sequence ID" value="AXY81975.1"/>
    <property type="molecule type" value="Genomic_DNA"/>
</dbReference>
<dbReference type="Proteomes" id="UP000263979">
    <property type="component" value="Segment"/>
</dbReference>
<evidence type="ECO:0000313" key="2">
    <source>
        <dbReference type="Proteomes" id="UP000263979"/>
    </source>
</evidence>
<evidence type="ECO:0000313" key="1">
    <source>
        <dbReference type="EMBL" id="AXY81975.1"/>
    </source>
</evidence>
<dbReference type="Pfam" id="PF24072">
    <property type="entry name" value="T7_gp14"/>
    <property type="match status" value="1"/>
</dbReference>
<dbReference type="KEGG" id="vg:55003105"/>
<reference evidence="2" key="1">
    <citation type="submission" date="2018-08" db="EMBL/GenBank/DDBJ databases">
        <title>SRE bacteriophages.</title>
        <authorList>
            <person name="Carstens A.B."/>
            <person name="Djurhuus A.M."/>
            <person name="Kot W."/>
            <person name="Hansen L.H."/>
        </authorList>
    </citation>
    <scope>NUCLEOTIDE SEQUENCE [LARGE SCALE GENOMIC DNA]</scope>
</reference>
<dbReference type="RefSeq" id="YP_009812072.1">
    <property type="nucleotide sequence ID" value="NC_048060.1"/>
</dbReference>
<sequence length="194" mass="21797">MCWMVAIPIAMAAAQQVMGNQQKQEAIAGQIDQIRRQKIQMITKMNYDDKDLQLQERQSYQDTVNQLSQNSMQNVRNMGTVRAAMGETMLSGNSFDRIQRVTQGDFIRSQMGLNENYEKDYAKIMGERVSNYENTANQVAAMKEPKLKGKLETIVDPLGLGIGNLMKVTDVVGQKTWAKGVSKAIDKDNAKTNK</sequence>
<protein>
    <submittedName>
        <fullName evidence="1">Internal virion protein B</fullName>
    </submittedName>
</protein>